<reference evidence="2 3" key="1">
    <citation type="journal article" date="2018" name="Front. Microbiol.">
        <title>Prospects for Fungal Bioremediation of Acidic Radioactive Waste Sites: Characterization and Genome Sequence of Rhodotorula taiwanensis MD1149.</title>
        <authorList>
            <person name="Tkavc R."/>
            <person name="Matrosova V.Y."/>
            <person name="Grichenko O.E."/>
            <person name="Gostincar C."/>
            <person name="Volpe R.P."/>
            <person name="Klimenkova P."/>
            <person name="Gaidamakova E.K."/>
            <person name="Zhou C.E."/>
            <person name="Stewart B.J."/>
            <person name="Lyman M.G."/>
            <person name="Malfatti S.A."/>
            <person name="Rubinfeld B."/>
            <person name="Courtot M."/>
            <person name="Singh J."/>
            <person name="Dalgard C.L."/>
            <person name="Hamilton T."/>
            <person name="Frey K.G."/>
            <person name="Gunde-Cimerman N."/>
            <person name="Dugan L."/>
            <person name="Daly M.J."/>
        </authorList>
    </citation>
    <scope>NUCLEOTIDE SEQUENCE [LARGE SCALE GENOMIC DNA]</scope>
    <source>
        <strain evidence="2 3">MD1149</strain>
    </source>
</reference>
<evidence type="ECO:0000256" key="1">
    <source>
        <dbReference type="SAM" id="MobiDB-lite"/>
    </source>
</evidence>
<sequence length="233" mass="25895">MAAIDDPYERDSDNDSEESLDPEPEYVHTKVRAATDTVNRTFTLMYACPSPATGRDGREGTLRLKGEASDFGATLFHRNGKVKAEVDAVVAYLEEIRVKKEYRSQGIGTWALQQLLVDNEYHLEGARFTYGLPSALWSNFPHLDQRECKDTPAEVTAADVGLRRVGTSAYLCCAHSSNHLSHAIPADQDAEHVKIADELGDTGDETLRRALQILQRQNIPFPERATVYACSKP</sequence>
<proteinExistence type="predicted"/>
<protein>
    <submittedName>
        <fullName evidence="2">Putative Diamine N-acetyltransferase</fullName>
        <ecNumber evidence="2">2.3.1.57</ecNumber>
    </submittedName>
</protein>
<dbReference type="STRING" id="741276.A0A2S5B3D1"/>
<comment type="caution">
    <text evidence="2">The sequence shown here is derived from an EMBL/GenBank/DDBJ whole genome shotgun (WGS) entry which is preliminary data.</text>
</comment>
<feature type="compositionally biased region" description="Acidic residues" evidence="1">
    <location>
        <begin position="14"/>
        <end position="24"/>
    </location>
</feature>
<keyword evidence="2" id="KW-0808">Transferase</keyword>
<evidence type="ECO:0000313" key="3">
    <source>
        <dbReference type="Proteomes" id="UP000237144"/>
    </source>
</evidence>
<dbReference type="OrthoDB" id="2535684at2759"/>
<dbReference type="CDD" id="cd04301">
    <property type="entry name" value="NAT_SF"/>
    <property type="match status" value="1"/>
</dbReference>
<keyword evidence="3" id="KW-1185">Reference proteome</keyword>
<dbReference type="Proteomes" id="UP000237144">
    <property type="component" value="Unassembled WGS sequence"/>
</dbReference>
<evidence type="ECO:0000313" key="2">
    <source>
        <dbReference type="EMBL" id="POY71298.1"/>
    </source>
</evidence>
<organism evidence="2 3">
    <name type="scientific">Rhodotorula taiwanensis</name>
    <dbReference type="NCBI Taxonomy" id="741276"/>
    <lineage>
        <taxon>Eukaryota</taxon>
        <taxon>Fungi</taxon>
        <taxon>Dikarya</taxon>
        <taxon>Basidiomycota</taxon>
        <taxon>Pucciniomycotina</taxon>
        <taxon>Microbotryomycetes</taxon>
        <taxon>Sporidiobolales</taxon>
        <taxon>Sporidiobolaceae</taxon>
        <taxon>Rhodotorula</taxon>
    </lineage>
</organism>
<feature type="region of interest" description="Disordered" evidence="1">
    <location>
        <begin position="1"/>
        <end position="25"/>
    </location>
</feature>
<gene>
    <name evidence="2" type="ORF">BMF94_5610</name>
</gene>
<accession>A0A2S5B3D1</accession>
<dbReference type="AlphaFoldDB" id="A0A2S5B3D1"/>
<dbReference type="GO" id="GO:0004145">
    <property type="term" value="F:diamine N-acetyltransferase activity"/>
    <property type="evidence" value="ECO:0007669"/>
    <property type="project" value="UniProtKB-EC"/>
</dbReference>
<dbReference type="EMBL" id="PJQD01000085">
    <property type="protein sequence ID" value="POY71298.1"/>
    <property type="molecule type" value="Genomic_DNA"/>
</dbReference>
<dbReference type="EC" id="2.3.1.57" evidence="2"/>
<keyword evidence="2" id="KW-0012">Acyltransferase</keyword>
<name>A0A2S5B3D1_9BASI</name>